<dbReference type="AlphaFoldDB" id="A0A1X7GU28"/>
<keyword evidence="5" id="KW-0547">Nucleotide-binding</keyword>
<keyword evidence="4" id="KW-0808">Transferase</keyword>
<dbReference type="EC" id="2.7.13.3" evidence="2"/>
<dbReference type="Proteomes" id="UP000192940">
    <property type="component" value="Chromosome I"/>
</dbReference>
<keyword evidence="8" id="KW-0902">Two-component regulatory system</keyword>
<feature type="domain" description="Signal transduction histidine kinase subgroup 3 dimerisation and phosphoacceptor" evidence="11">
    <location>
        <begin position="186"/>
        <end position="251"/>
    </location>
</feature>
<dbReference type="PANTHER" id="PTHR24421">
    <property type="entry name" value="NITRATE/NITRITE SENSOR PROTEIN NARX-RELATED"/>
    <property type="match status" value="1"/>
</dbReference>
<keyword evidence="10" id="KW-0812">Transmembrane</keyword>
<evidence type="ECO:0000256" key="10">
    <source>
        <dbReference type="SAM" id="Phobius"/>
    </source>
</evidence>
<dbReference type="InterPro" id="IPR011712">
    <property type="entry name" value="Sig_transdc_His_kin_sub3_dim/P"/>
</dbReference>
<dbReference type="InterPro" id="IPR050482">
    <property type="entry name" value="Sensor_HK_TwoCompSys"/>
</dbReference>
<gene>
    <name evidence="12" type="ORF">SAMN05661091_1091</name>
</gene>
<dbReference type="EMBL" id="LT840184">
    <property type="protein sequence ID" value="SMF74542.1"/>
    <property type="molecule type" value="Genomic_DNA"/>
</dbReference>
<dbReference type="GO" id="GO:0000155">
    <property type="term" value="F:phosphorelay sensor kinase activity"/>
    <property type="evidence" value="ECO:0007669"/>
    <property type="project" value="InterPro"/>
</dbReference>
<evidence type="ECO:0000256" key="8">
    <source>
        <dbReference type="ARBA" id="ARBA00023012"/>
    </source>
</evidence>
<evidence type="ECO:0000256" key="3">
    <source>
        <dbReference type="ARBA" id="ARBA00022553"/>
    </source>
</evidence>
<dbReference type="GO" id="GO:0016020">
    <property type="term" value="C:membrane"/>
    <property type="evidence" value="ECO:0007669"/>
    <property type="project" value="InterPro"/>
</dbReference>
<keyword evidence="13" id="KW-1185">Reference proteome</keyword>
<dbReference type="RefSeq" id="WP_244562955.1">
    <property type="nucleotide sequence ID" value="NZ_LT840184.1"/>
</dbReference>
<evidence type="ECO:0000313" key="13">
    <source>
        <dbReference type="Proteomes" id="UP000192940"/>
    </source>
</evidence>
<evidence type="ECO:0000256" key="2">
    <source>
        <dbReference type="ARBA" id="ARBA00012438"/>
    </source>
</evidence>
<keyword evidence="3" id="KW-0597">Phosphoprotein</keyword>
<feature type="transmembrane region" description="Helical" evidence="10">
    <location>
        <begin position="6"/>
        <end position="25"/>
    </location>
</feature>
<feature type="coiled-coil region" evidence="9">
    <location>
        <begin position="140"/>
        <end position="167"/>
    </location>
</feature>
<dbReference type="Pfam" id="PF07730">
    <property type="entry name" value="HisKA_3"/>
    <property type="match status" value="1"/>
</dbReference>
<feature type="transmembrane region" description="Helical" evidence="10">
    <location>
        <begin position="62"/>
        <end position="79"/>
    </location>
</feature>
<dbReference type="Gene3D" id="1.20.5.1930">
    <property type="match status" value="1"/>
</dbReference>
<dbReference type="STRING" id="1313296.SAMN05661091_1091"/>
<reference evidence="13" key="1">
    <citation type="submission" date="2017-04" db="EMBL/GenBank/DDBJ databases">
        <authorList>
            <person name="Varghese N."/>
            <person name="Submissions S."/>
        </authorList>
    </citation>
    <scope>NUCLEOTIDE SEQUENCE [LARGE SCALE GENOMIC DNA]</scope>
    <source>
        <strain evidence="13">N3/975</strain>
    </source>
</reference>
<organism evidence="12 13">
    <name type="scientific">Paenibacillus uliginis N3/975</name>
    <dbReference type="NCBI Taxonomy" id="1313296"/>
    <lineage>
        <taxon>Bacteria</taxon>
        <taxon>Bacillati</taxon>
        <taxon>Bacillota</taxon>
        <taxon>Bacilli</taxon>
        <taxon>Bacillales</taxon>
        <taxon>Paenibacillaceae</taxon>
        <taxon>Paenibacillus</taxon>
    </lineage>
</organism>
<keyword evidence="10" id="KW-0472">Membrane</keyword>
<dbReference type="Gene3D" id="3.30.565.10">
    <property type="entry name" value="Histidine kinase-like ATPase, C-terminal domain"/>
    <property type="match status" value="1"/>
</dbReference>
<proteinExistence type="predicted"/>
<evidence type="ECO:0000256" key="4">
    <source>
        <dbReference type="ARBA" id="ARBA00022679"/>
    </source>
</evidence>
<dbReference type="PANTHER" id="PTHR24421:SF10">
    <property type="entry name" value="NITRATE_NITRITE SENSOR PROTEIN NARQ"/>
    <property type="match status" value="1"/>
</dbReference>
<evidence type="ECO:0000256" key="7">
    <source>
        <dbReference type="ARBA" id="ARBA00022840"/>
    </source>
</evidence>
<accession>A0A1X7GU28</accession>
<evidence type="ECO:0000256" key="5">
    <source>
        <dbReference type="ARBA" id="ARBA00022741"/>
    </source>
</evidence>
<evidence type="ECO:0000259" key="11">
    <source>
        <dbReference type="Pfam" id="PF07730"/>
    </source>
</evidence>
<protein>
    <recommendedName>
        <fullName evidence="2">histidine kinase</fullName>
        <ecNumber evidence="2">2.7.13.3</ecNumber>
    </recommendedName>
</protein>
<dbReference type="GO" id="GO:0005524">
    <property type="term" value="F:ATP binding"/>
    <property type="evidence" value="ECO:0007669"/>
    <property type="project" value="UniProtKB-KW"/>
</dbReference>
<keyword evidence="7" id="KW-0067">ATP-binding</keyword>
<feature type="transmembrane region" description="Helical" evidence="10">
    <location>
        <begin position="124"/>
        <end position="140"/>
    </location>
</feature>
<dbReference type="GO" id="GO:0046983">
    <property type="term" value="F:protein dimerization activity"/>
    <property type="evidence" value="ECO:0007669"/>
    <property type="project" value="InterPro"/>
</dbReference>
<evidence type="ECO:0000256" key="1">
    <source>
        <dbReference type="ARBA" id="ARBA00000085"/>
    </source>
</evidence>
<evidence type="ECO:0000256" key="9">
    <source>
        <dbReference type="SAM" id="Coils"/>
    </source>
</evidence>
<sequence length="378" mass="42528">MAKHIGSIMMWGIGYKIVLLMYVFASAVTSNISISPWFILSILLYLSLNILLNIVQPHRAKQSLAAMSIFLVIVSSLYVDQQLILLLPMSFYEVVNGIRIRIRTWTSLVLVLIPLAFIDKDLQILYACLSMTSFILYTSIRTSRHRIAAYQDDMERMREDIKRLTRSLNDNRAYLLQSEYTSKLEERNRMSQEIHDKIGHAMTGALIQMEASKRMLQVHSDQAAELLNNAIQISKDGIEDIRHVLKETKPPLEQLGINRLKLLIDAFSVTHSIQTVLTYKGNVDAITPLQWKIIMENTQEAMTNAVKYSECSKLSIDILVLDTVIKAEVADNGNGAKQVVKGLGILGMEERTASVSGRIIVDGSRGFSVTTLLPKTSV</sequence>
<feature type="transmembrane region" description="Helical" evidence="10">
    <location>
        <begin position="37"/>
        <end position="56"/>
    </location>
</feature>
<keyword evidence="9" id="KW-0175">Coiled coil</keyword>
<evidence type="ECO:0000313" key="12">
    <source>
        <dbReference type="EMBL" id="SMF74542.1"/>
    </source>
</evidence>
<comment type="catalytic activity">
    <reaction evidence="1">
        <text>ATP + protein L-histidine = ADP + protein N-phospho-L-histidine.</text>
        <dbReference type="EC" id="2.7.13.3"/>
    </reaction>
</comment>
<evidence type="ECO:0000256" key="6">
    <source>
        <dbReference type="ARBA" id="ARBA00022777"/>
    </source>
</evidence>
<keyword evidence="6 12" id="KW-0418">Kinase</keyword>
<dbReference type="InterPro" id="IPR036890">
    <property type="entry name" value="HATPase_C_sf"/>
</dbReference>
<name>A0A1X7GU28_9BACL</name>
<dbReference type="SUPFAM" id="SSF55874">
    <property type="entry name" value="ATPase domain of HSP90 chaperone/DNA topoisomerase II/histidine kinase"/>
    <property type="match status" value="1"/>
</dbReference>
<keyword evidence="10" id="KW-1133">Transmembrane helix</keyword>